<evidence type="ECO:0000313" key="2">
    <source>
        <dbReference type="Proteomes" id="UP000249873"/>
    </source>
</evidence>
<dbReference type="KEGG" id="als:DJ013_06790"/>
<accession>A0A2Z4GA03</accession>
<proteinExistence type="predicted"/>
<dbReference type="RefSeq" id="WP_111370990.1">
    <property type="nucleotide sequence ID" value="NZ_CP029480.1"/>
</dbReference>
<dbReference type="EMBL" id="CP029480">
    <property type="protein sequence ID" value="AWV97888.1"/>
    <property type="molecule type" value="Genomic_DNA"/>
</dbReference>
<name>A0A2Z4GA03_9BACT</name>
<sequence length="385" mass="43780">MTYKWNSTDVETYAKAFSSLICDEYFKNQKTISGGDILKITEIKQLNLLVIRNLFEKWQEESSRLKSPYFDFENEDVKTALATFMNTLSRFISVSRDKFEGLLSKSVQDTLQLALEPKGYFDNLMRNLPEFKLTGEWITANKKYFQINKPILDALENKLNGGSVFANQGIDWLKDIFENFNGEDPSEVLEDFDGILKLNLGKSSVNKSFFDEALEAAPLPTRRTLQPTQEKPEIAAQVRQVVEPTPIPTPSPVTVQRVETVAPPQTIKTAKKEPMSLNDRLLNGNKTLNDSKESAKVANLLDSHSKSKINSLKSGVSLNQRFLFINNLFASNQDNYNRSMETLDACGSLTEAMNYTNHELAIKYQWDSNSAEAEEFYALIERKFN</sequence>
<evidence type="ECO:0000313" key="1">
    <source>
        <dbReference type="EMBL" id="AWV97888.1"/>
    </source>
</evidence>
<dbReference type="Proteomes" id="UP000249873">
    <property type="component" value="Chromosome"/>
</dbReference>
<keyword evidence="2" id="KW-1185">Reference proteome</keyword>
<gene>
    <name evidence="1" type="ORF">DJ013_06790</name>
</gene>
<reference evidence="1 2" key="1">
    <citation type="submission" date="2018-05" db="EMBL/GenBank/DDBJ databases">
        <title>Complete genome sequence of Arcticibacterium luteifluviistationis SM1504T, a cytophagaceae bacterium isolated from Arctic surface seawater.</title>
        <authorList>
            <person name="Li Y."/>
            <person name="Qin Q.-L."/>
        </authorList>
    </citation>
    <scope>NUCLEOTIDE SEQUENCE [LARGE SCALE GENOMIC DNA]</scope>
    <source>
        <strain evidence="1 2">SM1504</strain>
    </source>
</reference>
<dbReference type="AlphaFoldDB" id="A0A2Z4GA03"/>
<protein>
    <submittedName>
        <fullName evidence="1">Uncharacterized protein</fullName>
    </submittedName>
</protein>
<dbReference type="OrthoDB" id="1100725at2"/>
<organism evidence="1 2">
    <name type="scientific">Arcticibacterium luteifluviistationis</name>
    <dbReference type="NCBI Taxonomy" id="1784714"/>
    <lineage>
        <taxon>Bacteria</taxon>
        <taxon>Pseudomonadati</taxon>
        <taxon>Bacteroidota</taxon>
        <taxon>Cytophagia</taxon>
        <taxon>Cytophagales</taxon>
        <taxon>Leadbetterellaceae</taxon>
        <taxon>Arcticibacterium</taxon>
    </lineage>
</organism>